<name>A0A8S5PPG3_9CAUD</name>
<dbReference type="EMBL" id="BK015467">
    <property type="protein sequence ID" value="DAE08321.1"/>
    <property type="molecule type" value="Genomic_DNA"/>
</dbReference>
<accession>A0A8S5PPG3</accession>
<keyword evidence="1" id="KW-0812">Transmembrane</keyword>
<keyword evidence="1" id="KW-1133">Transmembrane helix</keyword>
<keyword evidence="1" id="KW-0472">Membrane</keyword>
<evidence type="ECO:0000313" key="2">
    <source>
        <dbReference type="EMBL" id="DAE08321.1"/>
    </source>
</evidence>
<reference evidence="2" key="1">
    <citation type="journal article" date="2021" name="Proc. Natl. Acad. Sci. U.S.A.">
        <title>A Catalog of Tens of Thousands of Viruses from Human Metagenomes Reveals Hidden Associations with Chronic Diseases.</title>
        <authorList>
            <person name="Tisza M.J."/>
            <person name="Buck C.B."/>
        </authorList>
    </citation>
    <scope>NUCLEOTIDE SEQUENCE</scope>
    <source>
        <strain evidence="2">CtnsL8</strain>
    </source>
</reference>
<feature type="transmembrane region" description="Helical" evidence="1">
    <location>
        <begin position="148"/>
        <end position="167"/>
    </location>
</feature>
<sequence length="200" mass="23555">MNKQQIYSYVCEIEADLKDLIQNNRFSELIVSEIINESIIEVHEIDNSSMSDEETARGIVALNIESFYNPKHLLKVEDKYWHWDERLQYGFRGRIMATPDNLMRFRMAVDTTRKEVKEEMNAMLHAVRNASFNSKTKCRKSKCVSVPTAWRLIILACFFIYAFLYAYQHRYMCVGSGAIMDTWEKVLLIPNDKGEYVERK</sequence>
<evidence type="ECO:0000256" key="1">
    <source>
        <dbReference type="SAM" id="Phobius"/>
    </source>
</evidence>
<proteinExistence type="predicted"/>
<protein>
    <submittedName>
        <fullName evidence="2">Uncharacterized protein</fullName>
    </submittedName>
</protein>
<organism evidence="2">
    <name type="scientific">Siphoviridae sp. ctnsL8</name>
    <dbReference type="NCBI Taxonomy" id="2825666"/>
    <lineage>
        <taxon>Viruses</taxon>
        <taxon>Duplodnaviria</taxon>
        <taxon>Heunggongvirae</taxon>
        <taxon>Uroviricota</taxon>
        <taxon>Caudoviricetes</taxon>
    </lineage>
</organism>